<dbReference type="InterPro" id="IPR016181">
    <property type="entry name" value="Acyl_CoA_acyltransferase"/>
</dbReference>
<dbReference type="PANTHER" id="PTHR43328:SF1">
    <property type="entry name" value="N-ACETYLTRANSFERASE DOMAIN-CONTAINING PROTEIN"/>
    <property type="match status" value="1"/>
</dbReference>
<evidence type="ECO:0000313" key="1">
    <source>
        <dbReference type="EMBL" id="KAA9331277.1"/>
    </source>
</evidence>
<reference evidence="1 2" key="1">
    <citation type="submission" date="2019-09" db="EMBL/GenBank/DDBJ databases">
        <title>Genome sequence of Hymenobacter sp. M3.</title>
        <authorList>
            <person name="Srinivasan S."/>
        </authorList>
    </citation>
    <scope>NUCLEOTIDE SEQUENCE [LARGE SCALE GENOMIC DNA]</scope>
    <source>
        <strain evidence="1 2">M3</strain>
    </source>
</reference>
<name>A0A7L4ZY50_9BACT</name>
<dbReference type="Gene3D" id="3.40.630.30">
    <property type="match status" value="1"/>
</dbReference>
<organism evidence="1 2">
    <name type="scientific">Hymenobacter busanensis</name>
    <dbReference type="NCBI Taxonomy" id="2607656"/>
    <lineage>
        <taxon>Bacteria</taxon>
        <taxon>Pseudomonadati</taxon>
        <taxon>Bacteroidota</taxon>
        <taxon>Cytophagia</taxon>
        <taxon>Cytophagales</taxon>
        <taxon>Hymenobacteraceae</taxon>
        <taxon>Hymenobacter</taxon>
    </lineage>
</organism>
<dbReference type="Pfam" id="PF13302">
    <property type="entry name" value="Acetyltransf_3"/>
    <property type="match status" value="1"/>
</dbReference>
<dbReference type="SUPFAM" id="SSF55729">
    <property type="entry name" value="Acyl-CoA N-acyltransferases (Nat)"/>
    <property type="match status" value="1"/>
</dbReference>
<keyword evidence="2" id="KW-1185">Reference proteome</keyword>
<dbReference type="PROSITE" id="PS51186">
    <property type="entry name" value="GNAT"/>
    <property type="match status" value="1"/>
</dbReference>
<comment type="caution">
    <text evidence="1">The sequence shown here is derived from an EMBL/GenBank/DDBJ whole genome shotgun (WGS) entry which is preliminary data.</text>
</comment>
<dbReference type="GO" id="GO:0016747">
    <property type="term" value="F:acyltransferase activity, transferring groups other than amino-acyl groups"/>
    <property type="evidence" value="ECO:0007669"/>
    <property type="project" value="InterPro"/>
</dbReference>
<dbReference type="Proteomes" id="UP000326380">
    <property type="component" value="Unassembled WGS sequence"/>
</dbReference>
<protein>
    <submittedName>
        <fullName evidence="1">GNAT family N-acetyltransferase</fullName>
    </submittedName>
</protein>
<accession>A0A7L4ZY50</accession>
<dbReference type="EMBL" id="VTWU01000005">
    <property type="protein sequence ID" value="KAA9331277.1"/>
    <property type="molecule type" value="Genomic_DNA"/>
</dbReference>
<dbReference type="InterPro" id="IPR000182">
    <property type="entry name" value="GNAT_dom"/>
</dbReference>
<gene>
    <name evidence="1" type="ORF">F0P96_13560</name>
</gene>
<dbReference type="AlphaFoldDB" id="A0A7L4ZY50"/>
<evidence type="ECO:0000313" key="2">
    <source>
        <dbReference type="Proteomes" id="UP000326380"/>
    </source>
</evidence>
<sequence length="185" mass="20492">MRAAPAPDTVRPTLPLSVAGVCLRPFRTEDAPNLARHANDQGIWRNLRDRFPHPYALDDAERYIAFVGSTEGRQDLHLCVEIDGEAAGSISVLFKDDIDRRAAEIGYFIGRTYWGRGIATAAVRALSAHALAHFDLCRLYATVFDYNPASGRVLEKAGYVFEARLRRSITKDGQTVDGLLYALVV</sequence>
<dbReference type="CDD" id="cd04301">
    <property type="entry name" value="NAT_SF"/>
    <property type="match status" value="1"/>
</dbReference>
<proteinExistence type="predicted"/>
<dbReference type="PANTHER" id="PTHR43328">
    <property type="entry name" value="ACETYLTRANSFERASE-RELATED"/>
    <property type="match status" value="1"/>
</dbReference>
<dbReference type="RefSeq" id="WP_151079454.1">
    <property type="nucleotide sequence ID" value="NZ_CP047647.1"/>
</dbReference>